<name>A0ABP1D416_9APHY</name>
<sequence length="254" mass="28466">MVISNPQGRVQVCSPVPGDIQLDILATIRIKDPQTAAASLTRDAVQSFLQRSRLVQRFGSRVPPSPVESKVRETIHSWNLGVLEDILEKSIANGLGIGFMSYQHASYELQVVISLFTACNFLFDDCVVPPEALQQFGRRFYRQLPQLHPVLDKFIEMAVALGDYYPLYSADMICAGTLQYGSEEILLSERSDLSTLQPGATEYIEYSRLKGGIPEPFAYCAWPSSICPDVNEYISSYSRSLGIHQLYLRCLFLL</sequence>
<evidence type="ECO:0000313" key="2">
    <source>
        <dbReference type="Proteomes" id="UP001497453"/>
    </source>
</evidence>
<protein>
    <submittedName>
        <fullName evidence="1">Uncharacterized protein</fullName>
    </submittedName>
</protein>
<dbReference type="Proteomes" id="UP001497453">
    <property type="component" value="Chromosome 2"/>
</dbReference>
<dbReference type="EMBL" id="OZ037945">
    <property type="protein sequence ID" value="CAL1702646.1"/>
    <property type="molecule type" value="Genomic_DNA"/>
</dbReference>
<reference evidence="2" key="1">
    <citation type="submission" date="2024-04" db="EMBL/GenBank/DDBJ databases">
        <authorList>
            <person name="Shaw F."/>
            <person name="Minotto A."/>
        </authorList>
    </citation>
    <scope>NUCLEOTIDE SEQUENCE [LARGE SCALE GENOMIC DNA]</scope>
</reference>
<proteinExistence type="predicted"/>
<accession>A0ABP1D416</accession>
<dbReference type="InterPro" id="IPR008949">
    <property type="entry name" value="Isoprenoid_synthase_dom_sf"/>
</dbReference>
<keyword evidence="2" id="KW-1185">Reference proteome</keyword>
<dbReference type="SUPFAM" id="SSF48576">
    <property type="entry name" value="Terpenoid synthases"/>
    <property type="match status" value="1"/>
</dbReference>
<organism evidence="1 2">
    <name type="scientific">Somion occarium</name>
    <dbReference type="NCBI Taxonomy" id="3059160"/>
    <lineage>
        <taxon>Eukaryota</taxon>
        <taxon>Fungi</taxon>
        <taxon>Dikarya</taxon>
        <taxon>Basidiomycota</taxon>
        <taxon>Agaricomycotina</taxon>
        <taxon>Agaricomycetes</taxon>
        <taxon>Polyporales</taxon>
        <taxon>Cerrenaceae</taxon>
        <taxon>Somion</taxon>
    </lineage>
</organism>
<gene>
    <name evidence="1" type="ORF">GFSPODELE1_LOCUS4143</name>
</gene>
<dbReference type="Gene3D" id="1.10.600.10">
    <property type="entry name" value="Farnesyl Diphosphate Synthase"/>
    <property type="match status" value="1"/>
</dbReference>
<evidence type="ECO:0000313" key="1">
    <source>
        <dbReference type="EMBL" id="CAL1702646.1"/>
    </source>
</evidence>